<evidence type="ECO:0000313" key="2">
    <source>
        <dbReference type="Proteomes" id="UP000063699"/>
    </source>
</evidence>
<dbReference type="KEGG" id="kphy:AOZ06_06870"/>
<dbReference type="STRING" id="860235.AOZ06_06870"/>
<dbReference type="Proteomes" id="UP000063699">
    <property type="component" value="Chromosome"/>
</dbReference>
<dbReference type="EMBL" id="CP012752">
    <property type="protein sequence ID" value="ALG06685.1"/>
    <property type="molecule type" value="Genomic_DNA"/>
</dbReference>
<gene>
    <name evidence="1" type="ORF">AOZ06_06870</name>
</gene>
<dbReference type="OrthoDB" id="3698318at2"/>
<reference evidence="1 2" key="1">
    <citation type="submission" date="2015-07" db="EMBL/GenBank/DDBJ databases">
        <title>Genome sequencing of Kibdelosporangium phytohabitans.</title>
        <authorList>
            <person name="Qin S."/>
            <person name="Xing K."/>
        </authorList>
    </citation>
    <scope>NUCLEOTIDE SEQUENCE [LARGE SCALE GENOMIC DNA]</scope>
    <source>
        <strain evidence="1 2">KLBMP1111</strain>
    </source>
</reference>
<accession>A0A0N9HUU9</accession>
<sequence>MSRAQDPVTVWCVLVEETIGRGEGQRWAAEEVGSYNTRDEALSAAERVTREYQPQHPAFEKGRKVYELGEGSWMVRLRGATMDFHFRVTVGKHVTGQGAPDDAHE</sequence>
<evidence type="ECO:0000313" key="1">
    <source>
        <dbReference type="EMBL" id="ALG06685.1"/>
    </source>
</evidence>
<proteinExistence type="predicted"/>
<organism evidence="1 2">
    <name type="scientific">Kibdelosporangium phytohabitans</name>
    <dbReference type="NCBI Taxonomy" id="860235"/>
    <lineage>
        <taxon>Bacteria</taxon>
        <taxon>Bacillati</taxon>
        <taxon>Actinomycetota</taxon>
        <taxon>Actinomycetes</taxon>
        <taxon>Pseudonocardiales</taxon>
        <taxon>Pseudonocardiaceae</taxon>
        <taxon>Kibdelosporangium</taxon>
    </lineage>
</organism>
<dbReference type="AlphaFoldDB" id="A0A0N9HUU9"/>
<dbReference type="RefSeq" id="WP_054288657.1">
    <property type="nucleotide sequence ID" value="NZ_CP012752.1"/>
</dbReference>
<name>A0A0N9HUU9_9PSEU</name>
<keyword evidence="2" id="KW-1185">Reference proteome</keyword>
<protein>
    <submittedName>
        <fullName evidence="1">Uncharacterized protein</fullName>
    </submittedName>
</protein>